<comment type="caution">
    <text evidence="3">The sequence shown here is derived from an EMBL/GenBank/DDBJ whole genome shotgun (WGS) entry which is preliminary data.</text>
</comment>
<reference evidence="3 4" key="1">
    <citation type="submission" date="2024-01" db="EMBL/GenBank/DDBJ databases">
        <title>The genomes of 5 underutilized Papilionoideae crops provide insights into root nodulation and disease resistanc.</title>
        <authorList>
            <person name="Yuan L."/>
        </authorList>
    </citation>
    <scope>NUCLEOTIDE SEQUENCE [LARGE SCALE GENOMIC DNA]</scope>
    <source>
        <strain evidence="3">ZHUSHIDOU_FW_LH</strain>
        <tissue evidence="3">Leaf</tissue>
    </source>
</reference>
<dbReference type="PANTHER" id="PTHR23177:SF35">
    <property type="entry name" value="RHO GTPASE-ACTIVATING PROTEIN GACA"/>
    <property type="match status" value="1"/>
</dbReference>
<dbReference type="EMBL" id="JAYWIO010000002">
    <property type="protein sequence ID" value="KAK7282471.1"/>
    <property type="molecule type" value="Genomic_DNA"/>
</dbReference>
<keyword evidence="4" id="KW-1185">Reference proteome</keyword>
<organism evidence="3 4">
    <name type="scientific">Crotalaria pallida</name>
    <name type="common">Smooth rattlebox</name>
    <name type="synonym">Crotalaria striata</name>
    <dbReference type="NCBI Taxonomy" id="3830"/>
    <lineage>
        <taxon>Eukaryota</taxon>
        <taxon>Viridiplantae</taxon>
        <taxon>Streptophyta</taxon>
        <taxon>Embryophyta</taxon>
        <taxon>Tracheophyta</taxon>
        <taxon>Spermatophyta</taxon>
        <taxon>Magnoliopsida</taxon>
        <taxon>eudicotyledons</taxon>
        <taxon>Gunneridae</taxon>
        <taxon>Pentapetalae</taxon>
        <taxon>rosids</taxon>
        <taxon>fabids</taxon>
        <taxon>Fabales</taxon>
        <taxon>Fabaceae</taxon>
        <taxon>Papilionoideae</taxon>
        <taxon>50 kb inversion clade</taxon>
        <taxon>genistoids sensu lato</taxon>
        <taxon>core genistoids</taxon>
        <taxon>Crotalarieae</taxon>
        <taxon>Crotalaria</taxon>
    </lineage>
</organism>
<keyword evidence="1" id="KW-0343">GTPase activation</keyword>
<sequence length="208" mass="23289">MQCSYDSKGNSVPTILLLMKERLYSQEGRRYISHTPRKRSRGMFERPVEKGIVPDDIDVRCLVGVIKAWFRELPLGVLDGFSPEPVLQCNSEEDFVQLVKQLKPTECALLNKVDARNIAMGIGVDDEPQLQTIFDKIGFKVLRMNEIGVAHFIPQLSPVVEQEKHSMKKKKEEWERVMKEASITGGDTSCSTTSGVAPPGDKGKGIMP</sequence>
<evidence type="ECO:0000256" key="2">
    <source>
        <dbReference type="SAM" id="MobiDB-lite"/>
    </source>
</evidence>
<dbReference type="InterPro" id="IPR008936">
    <property type="entry name" value="Rho_GTPase_activation_prot"/>
</dbReference>
<dbReference type="Proteomes" id="UP001372338">
    <property type="component" value="Unassembled WGS sequence"/>
</dbReference>
<dbReference type="InterPro" id="IPR044785">
    <property type="entry name" value="RopGAP1-5"/>
</dbReference>
<feature type="region of interest" description="Disordered" evidence="2">
    <location>
        <begin position="181"/>
        <end position="208"/>
    </location>
</feature>
<dbReference type="SUPFAM" id="SSF48350">
    <property type="entry name" value="GTPase activation domain, GAP"/>
    <property type="match status" value="1"/>
</dbReference>
<evidence type="ECO:0000313" key="3">
    <source>
        <dbReference type="EMBL" id="KAK7282471.1"/>
    </source>
</evidence>
<evidence type="ECO:0008006" key="5">
    <source>
        <dbReference type="Google" id="ProtNLM"/>
    </source>
</evidence>
<evidence type="ECO:0000313" key="4">
    <source>
        <dbReference type="Proteomes" id="UP001372338"/>
    </source>
</evidence>
<dbReference type="AlphaFoldDB" id="A0AAN9P0M1"/>
<name>A0AAN9P0M1_CROPI</name>
<accession>A0AAN9P0M1</accession>
<dbReference type="PANTHER" id="PTHR23177">
    <property type="entry name" value="MKIAA1688 PROTEIN"/>
    <property type="match status" value="1"/>
</dbReference>
<gene>
    <name evidence="3" type="ORF">RIF29_11280</name>
</gene>
<protein>
    <recommendedName>
        <fullName evidence="5">Rho-GAP domain-containing protein</fullName>
    </recommendedName>
</protein>
<evidence type="ECO:0000256" key="1">
    <source>
        <dbReference type="ARBA" id="ARBA00022468"/>
    </source>
</evidence>
<dbReference type="GO" id="GO:0005096">
    <property type="term" value="F:GTPase activator activity"/>
    <property type="evidence" value="ECO:0007669"/>
    <property type="project" value="UniProtKB-KW"/>
</dbReference>
<proteinExistence type="predicted"/>
<feature type="compositionally biased region" description="Low complexity" evidence="2">
    <location>
        <begin position="182"/>
        <end position="195"/>
    </location>
</feature>